<dbReference type="NCBIfam" id="TIGR03619">
    <property type="entry name" value="F420_Rv2161c"/>
    <property type="match status" value="1"/>
</dbReference>
<dbReference type="InterPro" id="IPR019921">
    <property type="entry name" value="Lucif-like_OxRdtase_Rv2161c"/>
</dbReference>
<dbReference type="InterPro" id="IPR011251">
    <property type="entry name" value="Luciferase-like_dom"/>
</dbReference>
<keyword evidence="3 6" id="KW-0560">Oxidoreductase</keyword>
<comment type="caution">
    <text evidence="6">The sequence shown here is derived from an EMBL/GenBank/DDBJ whole genome shotgun (WGS) entry which is preliminary data.</text>
</comment>
<protein>
    <submittedName>
        <fullName evidence="6">TIGR03619 family F420-dependent LLM class oxidoreductase</fullName>
        <ecNumber evidence="6">1.-.-.-</ecNumber>
    </submittedName>
</protein>
<keyword evidence="4" id="KW-0503">Monooxygenase</keyword>
<organism evidence="6 7">
    <name type="scientific">Novosphingobium aquae</name>
    <dbReference type="NCBI Taxonomy" id="3133435"/>
    <lineage>
        <taxon>Bacteria</taxon>
        <taxon>Pseudomonadati</taxon>
        <taxon>Pseudomonadota</taxon>
        <taxon>Alphaproteobacteria</taxon>
        <taxon>Sphingomonadales</taxon>
        <taxon>Sphingomonadaceae</taxon>
        <taxon>Novosphingobium</taxon>
    </lineage>
</organism>
<name>A0ABU8SAS3_9SPHN</name>
<dbReference type="InterPro" id="IPR036661">
    <property type="entry name" value="Luciferase-like_sf"/>
</dbReference>
<dbReference type="Pfam" id="PF00296">
    <property type="entry name" value="Bac_luciferase"/>
    <property type="match status" value="1"/>
</dbReference>
<keyword evidence="2" id="KW-0288">FMN</keyword>
<dbReference type="EC" id="1.-.-.-" evidence="6"/>
<evidence type="ECO:0000256" key="4">
    <source>
        <dbReference type="ARBA" id="ARBA00023033"/>
    </source>
</evidence>
<evidence type="ECO:0000259" key="5">
    <source>
        <dbReference type="Pfam" id="PF00296"/>
    </source>
</evidence>
<reference evidence="6 7" key="1">
    <citation type="submission" date="2024-03" db="EMBL/GenBank/DDBJ databases">
        <authorList>
            <person name="Jo J.-H."/>
        </authorList>
    </citation>
    <scope>NUCLEOTIDE SEQUENCE [LARGE SCALE GENOMIC DNA]</scope>
    <source>
        <strain evidence="6 7">AS3R-12</strain>
    </source>
</reference>
<dbReference type="PANTHER" id="PTHR42847:SF4">
    <property type="entry name" value="ALKANESULFONATE MONOOXYGENASE-RELATED"/>
    <property type="match status" value="1"/>
</dbReference>
<sequence length="306" mass="33960">MKLNVGVPNSMKVAAMVQPWEGALSGADVGALMAAADRLGFNKCMLGEHFIIPKEHVALSGDWYFHTVVALGYIGGQTKNLRLSSSVSILPLQNPIVQAKGWSTLDWLTGGRAEALFGVGWLKEEFDMLGVSFDKRGRMADEYVAAMIELWTKDDPEFEGEFVNFRNCGFAPKPVQKPGVPIWFGGDAQAVQRRVAKFGNGWSPFRTPPETFPDCIDFIKSQPEYDGRHLDFFFALEMLNVGAHHEILDDPRAPGTADKQKILDQIGWLKDLGITETIVPLPPGITGEQAWLDRQQWVSEEIMPVV</sequence>
<evidence type="ECO:0000313" key="7">
    <source>
        <dbReference type="Proteomes" id="UP001379235"/>
    </source>
</evidence>
<dbReference type="RefSeq" id="WP_339967945.1">
    <property type="nucleotide sequence ID" value="NZ_JBBHJY010000007.1"/>
</dbReference>
<dbReference type="PANTHER" id="PTHR42847">
    <property type="entry name" value="ALKANESULFONATE MONOOXYGENASE"/>
    <property type="match status" value="1"/>
</dbReference>
<dbReference type="InterPro" id="IPR050172">
    <property type="entry name" value="SsuD_RutA_monooxygenase"/>
</dbReference>
<dbReference type="Gene3D" id="3.20.20.30">
    <property type="entry name" value="Luciferase-like domain"/>
    <property type="match status" value="1"/>
</dbReference>
<evidence type="ECO:0000256" key="2">
    <source>
        <dbReference type="ARBA" id="ARBA00022643"/>
    </source>
</evidence>
<dbReference type="Proteomes" id="UP001379235">
    <property type="component" value="Unassembled WGS sequence"/>
</dbReference>
<accession>A0ABU8SAS3</accession>
<dbReference type="GO" id="GO:0016491">
    <property type="term" value="F:oxidoreductase activity"/>
    <property type="evidence" value="ECO:0007669"/>
    <property type="project" value="UniProtKB-KW"/>
</dbReference>
<evidence type="ECO:0000256" key="1">
    <source>
        <dbReference type="ARBA" id="ARBA00022630"/>
    </source>
</evidence>
<feature type="domain" description="Luciferase-like" evidence="5">
    <location>
        <begin position="26"/>
        <end position="229"/>
    </location>
</feature>
<keyword evidence="1" id="KW-0285">Flavoprotein</keyword>
<evidence type="ECO:0000313" key="6">
    <source>
        <dbReference type="EMBL" id="MEJ6011074.1"/>
    </source>
</evidence>
<gene>
    <name evidence="6" type="ORF">WG900_14215</name>
</gene>
<proteinExistence type="predicted"/>
<evidence type="ECO:0000256" key="3">
    <source>
        <dbReference type="ARBA" id="ARBA00023002"/>
    </source>
</evidence>
<dbReference type="SUPFAM" id="SSF51679">
    <property type="entry name" value="Bacterial luciferase-like"/>
    <property type="match status" value="1"/>
</dbReference>
<dbReference type="EMBL" id="JBBHJY010000007">
    <property type="protein sequence ID" value="MEJ6011074.1"/>
    <property type="molecule type" value="Genomic_DNA"/>
</dbReference>
<keyword evidence="7" id="KW-1185">Reference proteome</keyword>